<dbReference type="EMBL" id="JADIMD010000116">
    <property type="protein sequence ID" value="MBO8475127.1"/>
    <property type="molecule type" value="Genomic_DNA"/>
</dbReference>
<accession>A0A9D9NIX4</accession>
<dbReference type="GO" id="GO:0005975">
    <property type="term" value="P:carbohydrate metabolic process"/>
    <property type="evidence" value="ECO:0007669"/>
    <property type="project" value="UniProtKB-ARBA"/>
</dbReference>
<proteinExistence type="predicted"/>
<reference evidence="1" key="1">
    <citation type="submission" date="2020-10" db="EMBL/GenBank/DDBJ databases">
        <authorList>
            <person name="Gilroy R."/>
        </authorList>
    </citation>
    <scope>NUCLEOTIDE SEQUENCE</scope>
    <source>
        <strain evidence="1">B1-13419</strain>
    </source>
</reference>
<organism evidence="1 2">
    <name type="scientific">Candidatus Cryptobacteroides faecigallinarum</name>
    <dbReference type="NCBI Taxonomy" id="2840763"/>
    <lineage>
        <taxon>Bacteria</taxon>
        <taxon>Pseudomonadati</taxon>
        <taxon>Bacteroidota</taxon>
        <taxon>Bacteroidia</taxon>
        <taxon>Bacteroidales</taxon>
        <taxon>Candidatus Cryptobacteroides</taxon>
    </lineage>
</organism>
<protein>
    <recommendedName>
        <fullName evidence="3">LamG domain-containing protein</fullName>
    </recommendedName>
</protein>
<dbReference type="Gene3D" id="2.60.120.200">
    <property type="match status" value="1"/>
</dbReference>
<evidence type="ECO:0000313" key="1">
    <source>
        <dbReference type="EMBL" id="MBO8475127.1"/>
    </source>
</evidence>
<sequence length="124" mass="13901">MEALVNANSFTNEEISTIMGIEDNFLIRVGDNGHDKNQLNVGYGTPVDGQETNARGSIYVERPLLNTGQWYHIAVTFDAVNHERGRIEIYVDGVLVASIDEATTPRHGWKLNFLKNNGYTTYNI</sequence>
<dbReference type="GO" id="GO:0004553">
    <property type="term" value="F:hydrolase activity, hydrolyzing O-glycosyl compounds"/>
    <property type="evidence" value="ECO:0007669"/>
    <property type="project" value="UniProtKB-ARBA"/>
</dbReference>
<dbReference type="InterPro" id="IPR013320">
    <property type="entry name" value="ConA-like_dom_sf"/>
</dbReference>
<gene>
    <name evidence="1" type="ORF">IAB91_07555</name>
</gene>
<dbReference type="Proteomes" id="UP000823757">
    <property type="component" value="Unassembled WGS sequence"/>
</dbReference>
<comment type="caution">
    <text evidence="1">The sequence shown here is derived from an EMBL/GenBank/DDBJ whole genome shotgun (WGS) entry which is preliminary data.</text>
</comment>
<dbReference type="SUPFAM" id="SSF49899">
    <property type="entry name" value="Concanavalin A-like lectins/glucanases"/>
    <property type="match status" value="1"/>
</dbReference>
<dbReference type="Pfam" id="PF13385">
    <property type="entry name" value="Laminin_G_3"/>
    <property type="match status" value="1"/>
</dbReference>
<evidence type="ECO:0008006" key="3">
    <source>
        <dbReference type="Google" id="ProtNLM"/>
    </source>
</evidence>
<dbReference type="AlphaFoldDB" id="A0A9D9NIX4"/>
<name>A0A9D9NIX4_9BACT</name>
<reference evidence="1" key="2">
    <citation type="journal article" date="2021" name="PeerJ">
        <title>Extensive microbial diversity within the chicken gut microbiome revealed by metagenomics and culture.</title>
        <authorList>
            <person name="Gilroy R."/>
            <person name="Ravi A."/>
            <person name="Getino M."/>
            <person name="Pursley I."/>
            <person name="Horton D.L."/>
            <person name="Alikhan N.F."/>
            <person name="Baker D."/>
            <person name="Gharbi K."/>
            <person name="Hall N."/>
            <person name="Watson M."/>
            <person name="Adriaenssens E.M."/>
            <person name="Foster-Nyarko E."/>
            <person name="Jarju S."/>
            <person name="Secka A."/>
            <person name="Antonio M."/>
            <person name="Oren A."/>
            <person name="Chaudhuri R.R."/>
            <person name="La Ragione R."/>
            <person name="Hildebrand F."/>
            <person name="Pallen M.J."/>
        </authorList>
    </citation>
    <scope>NUCLEOTIDE SEQUENCE</scope>
    <source>
        <strain evidence="1">B1-13419</strain>
    </source>
</reference>
<evidence type="ECO:0000313" key="2">
    <source>
        <dbReference type="Proteomes" id="UP000823757"/>
    </source>
</evidence>